<feature type="chain" id="PRO_5019512884" evidence="3">
    <location>
        <begin position="21"/>
        <end position="481"/>
    </location>
</feature>
<dbReference type="PANTHER" id="PTHR30203">
    <property type="entry name" value="OUTER MEMBRANE CATION EFFLUX PROTEIN"/>
    <property type="match status" value="1"/>
</dbReference>
<feature type="signal peptide" evidence="3">
    <location>
        <begin position="1"/>
        <end position="20"/>
    </location>
</feature>
<organism evidence="4 5">
    <name type="scientific">Candidatus Abyssobacteria bacterium SURF_17</name>
    <dbReference type="NCBI Taxonomy" id="2093361"/>
    <lineage>
        <taxon>Bacteria</taxon>
        <taxon>Pseudomonadati</taxon>
        <taxon>Candidatus Hydrogenedentota</taxon>
        <taxon>Candidatus Abyssobacteria</taxon>
    </lineage>
</organism>
<keyword evidence="3" id="KW-0732">Signal</keyword>
<evidence type="ECO:0000313" key="4">
    <source>
        <dbReference type="EMBL" id="RJP75054.1"/>
    </source>
</evidence>
<comment type="similarity">
    <text evidence="1">Belongs to the outer membrane factor (OMF) (TC 1.B.17) family.</text>
</comment>
<evidence type="ECO:0000256" key="3">
    <source>
        <dbReference type="SAM" id="SignalP"/>
    </source>
</evidence>
<feature type="region of interest" description="Disordered" evidence="2">
    <location>
        <begin position="458"/>
        <end position="481"/>
    </location>
</feature>
<evidence type="ECO:0000256" key="2">
    <source>
        <dbReference type="SAM" id="MobiDB-lite"/>
    </source>
</evidence>
<dbReference type="SUPFAM" id="SSF56954">
    <property type="entry name" value="Outer membrane efflux proteins (OEP)"/>
    <property type="match status" value="1"/>
</dbReference>
<dbReference type="EMBL" id="QZKI01000008">
    <property type="protein sequence ID" value="RJP75054.1"/>
    <property type="molecule type" value="Genomic_DNA"/>
</dbReference>
<dbReference type="GO" id="GO:0015562">
    <property type="term" value="F:efflux transmembrane transporter activity"/>
    <property type="evidence" value="ECO:0007669"/>
    <property type="project" value="InterPro"/>
</dbReference>
<dbReference type="PROSITE" id="PS51257">
    <property type="entry name" value="PROKAR_LIPOPROTEIN"/>
    <property type="match status" value="1"/>
</dbReference>
<dbReference type="AlphaFoldDB" id="A0A419F8Y2"/>
<dbReference type="Proteomes" id="UP000285961">
    <property type="component" value="Unassembled WGS sequence"/>
</dbReference>
<sequence length="481" mass="53534">MPCRAAVALGGIIVSVTLCACAHTETSRGFADVQSLTSDRIGQRVHWYQGTAEDAAVADTIRSLLSEELTAQSAVQVALLKNPALQATFEELGITQADLVQAGLLKNPVFLASARFPDRPPSSTNLEFAVIEDFLDVFMRPLRKEMAGLQFEQAQLRVADAVLELSAKTKQQFYTLQGEQEVARLQQPLFEAADAALDLARRQHAVGNIDELDLGMHESACHAAKIELMHREAQVVIHRERLNRLMGLSGDETDWKLADSLPELPLDEEELQALLDRADSQRLDLQAARKETEIIEQAIKLTRGSVLGAVEIGVDTERETDETVVTGPTLQLGVPIFDHGQARRARQQAQLRQSRYRIKEMELIVASEVRSAYTRLSAARTMAEYCRNEVVPLRTRMVSLSQQYYDAMIMGAYALLKTKENEVRAQRQYTEALADYWIARSEVERAVGGSLKAEIPLTPAPMPVPRPEMEMPQPHHHGGHE</sequence>
<gene>
    <name evidence="4" type="ORF">C4532_01340</name>
</gene>
<dbReference type="Pfam" id="PF02321">
    <property type="entry name" value="OEP"/>
    <property type="match status" value="2"/>
</dbReference>
<dbReference type="Gene3D" id="1.20.1600.10">
    <property type="entry name" value="Outer membrane efflux proteins (OEP)"/>
    <property type="match status" value="1"/>
</dbReference>
<reference evidence="4 5" key="1">
    <citation type="journal article" date="2017" name="ISME J.">
        <title>Energy and carbon metabolisms in a deep terrestrial subsurface fluid microbial community.</title>
        <authorList>
            <person name="Momper L."/>
            <person name="Jungbluth S.P."/>
            <person name="Lee M.D."/>
            <person name="Amend J.P."/>
        </authorList>
    </citation>
    <scope>NUCLEOTIDE SEQUENCE [LARGE SCALE GENOMIC DNA]</scope>
    <source>
        <strain evidence="4">SURF_17</strain>
    </source>
</reference>
<dbReference type="InterPro" id="IPR003423">
    <property type="entry name" value="OMP_efflux"/>
</dbReference>
<protein>
    <submittedName>
        <fullName evidence="4">TolC family protein</fullName>
    </submittedName>
</protein>
<accession>A0A419F8Y2</accession>
<proteinExistence type="inferred from homology"/>
<dbReference type="PANTHER" id="PTHR30203:SF24">
    <property type="entry name" value="BLR4935 PROTEIN"/>
    <property type="match status" value="1"/>
</dbReference>
<evidence type="ECO:0000256" key="1">
    <source>
        <dbReference type="ARBA" id="ARBA00007613"/>
    </source>
</evidence>
<comment type="caution">
    <text evidence="4">The sequence shown here is derived from an EMBL/GenBank/DDBJ whole genome shotgun (WGS) entry which is preliminary data.</text>
</comment>
<name>A0A419F8Y2_9BACT</name>
<evidence type="ECO:0000313" key="5">
    <source>
        <dbReference type="Proteomes" id="UP000285961"/>
    </source>
</evidence>
<dbReference type="InterPro" id="IPR010131">
    <property type="entry name" value="MdtP/NodT-like"/>
</dbReference>